<reference evidence="1 2" key="1">
    <citation type="submission" date="2015-01" db="EMBL/GenBank/DDBJ databases">
        <title>The Genome Sequence of Exophiala spinifera CBS89968.</title>
        <authorList>
            <consortium name="The Broad Institute Genomics Platform"/>
            <person name="Cuomo C."/>
            <person name="de Hoog S."/>
            <person name="Gorbushina A."/>
            <person name="Stielow B."/>
            <person name="Teixiera M."/>
            <person name="Abouelleil A."/>
            <person name="Chapman S.B."/>
            <person name="Priest M."/>
            <person name="Young S.K."/>
            <person name="Wortman J."/>
            <person name="Nusbaum C."/>
            <person name="Birren B."/>
        </authorList>
    </citation>
    <scope>NUCLEOTIDE SEQUENCE [LARGE SCALE GENOMIC DNA]</scope>
    <source>
        <strain evidence="1 2">CBS 89968</strain>
    </source>
</reference>
<gene>
    <name evidence="1" type="ORF">PV08_12010</name>
</gene>
<dbReference type="RefSeq" id="XP_016229942.1">
    <property type="nucleotide sequence ID" value="XM_016386317.1"/>
</dbReference>
<dbReference type="InterPro" id="IPR053169">
    <property type="entry name" value="MUG_Protein"/>
</dbReference>
<evidence type="ECO:0000313" key="1">
    <source>
        <dbReference type="EMBL" id="KIW09726.1"/>
    </source>
</evidence>
<protein>
    <submittedName>
        <fullName evidence="1">Uncharacterized protein</fullName>
    </submittedName>
</protein>
<dbReference type="PANTHER" id="PTHR47791:SF2">
    <property type="entry name" value="ENDO MANNANASE, GH76 FAMILY (EUROFUNG)"/>
    <property type="match status" value="1"/>
</dbReference>
<organism evidence="1 2">
    <name type="scientific">Exophiala spinifera</name>
    <dbReference type="NCBI Taxonomy" id="91928"/>
    <lineage>
        <taxon>Eukaryota</taxon>
        <taxon>Fungi</taxon>
        <taxon>Dikarya</taxon>
        <taxon>Ascomycota</taxon>
        <taxon>Pezizomycotina</taxon>
        <taxon>Eurotiomycetes</taxon>
        <taxon>Chaetothyriomycetidae</taxon>
        <taxon>Chaetothyriales</taxon>
        <taxon>Herpotrichiellaceae</taxon>
        <taxon>Exophiala</taxon>
    </lineage>
</organism>
<dbReference type="VEuPathDB" id="FungiDB:PV08_12010"/>
<proteinExistence type="predicted"/>
<sequence length="382" mass="43540">MAKIRILHKVTTILDGPPLFPWRSSDIWTSTRKDFRTLLSSDRIQTYAGDSPFGPPSFTMLSKTHGARISVVVVPSGQFVCGGSPWPSLTLSKVYKNSIRNHLYNANNAQIFNLSLSRPCPYDITEVSLQYFRLAWKLFRPVFGWPKSRAQLVDFDDPDFIRRALECLQGMEQSQLLTNDSLYMDEKRPRFVQASPDERPSVLCDATVRTLFTYNQLAGLRALRYLSQANGDLPILSQGHAMIRDLVTAAYNGSLGWNGIIQDRCDRFSNCTQDIEIFKGLPFIDIKDFCEVLDYVGPDIKDSRRKNCSSYRLWIRRNAAISYGTVDQLGDFGSYWGPDPLNTSSRFDLSKRKLHDYLLCSFRRGSRGPSDWEHTIPFSLGL</sequence>
<name>A0A0D1Y441_9EURO</name>
<evidence type="ECO:0000313" key="2">
    <source>
        <dbReference type="Proteomes" id="UP000053328"/>
    </source>
</evidence>
<dbReference type="STRING" id="91928.A0A0D1Y441"/>
<dbReference type="AlphaFoldDB" id="A0A0D1Y441"/>
<dbReference type="HOGENOM" id="CLU_723688_0_0_1"/>
<dbReference type="PANTHER" id="PTHR47791">
    <property type="entry name" value="MEIOTICALLY UP-REGULATED GENE 191 PROTEIN"/>
    <property type="match status" value="1"/>
</dbReference>
<dbReference type="OrthoDB" id="10397601at2759"/>
<dbReference type="Proteomes" id="UP000053328">
    <property type="component" value="Unassembled WGS sequence"/>
</dbReference>
<accession>A0A0D1Y441</accession>
<keyword evidence="2" id="KW-1185">Reference proteome</keyword>
<dbReference type="GeneID" id="27339093"/>
<dbReference type="EMBL" id="KN847503">
    <property type="protein sequence ID" value="KIW09726.1"/>
    <property type="molecule type" value="Genomic_DNA"/>
</dbReference>